<evidence type="ECO:0000313" key="20">
    <source>
        <dbReference type="EMBL" id="SOH92266.1"/>
    </source>
</evidence>
<keyword evidence="12 19" id="KW-1133">Transmembrane helix</keyword>
<feature type="transmembrane region" description="Helical" evidence="19">
    <location>
        <begin position="42"/>
        <end position="63"/>
    </location>
</feature>
<dbReference type="PANTHER" id="PTHR34148">
    <property type="entry name" value="ADENOSYLCOBINAMIDE-GDP RIBAZOLETRANSFERASE"/>
    <property type="match status" value="1"/>
</dbReference>
<keyword evidence="9 19" id="KW-0808">Transferase</keyword>
<evidence type="ECO:0000256" key="16">
    <source>
        <dbReference type="ARBA" id="ARBA00032853"/>
    </source>
</evidence>
<dbReference type="AlphaFoldDB" id="A0A2C9CLN3"/>
<evidence type="ECO:0000256" key="5">
    <source>
        <dbReference type="ARBA" id="ARBA00013200"/>
    </source>
</evidence>
<evidence type="ECO:0000313" key="21">
    <source>
        <dbReference type="Proteomes" id="UP000220034"/>
    </source>
</evidence>
<dbReference type="EMBL" id="OCTN01000001">
    <property type="protein sequence ID" value="SOH92266.1"/>
    <property type="molecule type" value="Genomic_DNA"/>
</dbReference>
<keyword evidence="10 19" id="KW-0812">Transmembrane</keyword>
<feature type="transmembrane region" description="Helical" evidence="19">
    <location>
        <begin position="117"/>
        <end position="135"/>
    </location>
</feature>
<comment type="cofactor">
    <cofactor evidence="1 19">
        <name>Mg(2+)</name>
        <dbReference type="ChEBI" id="CHEBI:18420"/>
    </cofactor>
</comment>
<evidence type="ECO:0000256" key="17">
    <source>
        <dbReference type="ARBA" id="ARBA00048623"/>
    </source>
</evidence>
<dbReference type="GO" id="GO:0051073">
    <property type="term" value="F:adenosylcobinamide-GDP ribazoletransferase activity"/>
    <property type="evidence" value="ECO:0007669"/>
    <property type="project" value="UniProtKB-UniRule"/>
</dbReference>
<reference evidence="21" key="1">
    <citation type="submission" date="2017-09" db="EMBL/GenBank/DDBJ databases">
        <authorList>
            <person name="Varghese N."/>
            <person name="Submissions S."/>
        </authorList>
    </citation>
    <scope>NUCLEOTIDE SEQUENCE [LARGE SCALE GENOMIC DNA]</scope>
    <source>
        <strain evidence="21">C7</strain>
    </source>
</reference>
<feature type="transmembrane region" description="Helical" evidence="19">
    <location>
        <begin position="69"/>
        <end position="87"/>
    </location>
</feature>
<evidence type="ECO:0000256" key="8">
    <source>
        <dbReference type="ARBA" id="ARBA00022573"/>
    </source>
</evidence>
<comment type="similarity">
    <text evidence="4 19">Belongs to the CobS family.</text>
</comment>
<evidence type="ECO:0000256" key="2">
    <source>
        <dbReference type="ARBA" id="ARBA00004651"/>
    </source>
</evidence>
<evidence type="ECO:0000256" key="9">
    <source>
        <dbReference type="ARBA" id="ARBA00022679"/>
    </source>
</evidence>
<dbReference type="EC" id="2.7.8.26" evidence="5 19"/>
<sequence>MNNTSRRAVQLHDLLTAFSLLTRLPVPVDHIRAGQRGAQAGWAWPLVGAILGTAAGIVAWLAGLIGLPAPVAAGIALTVLALTTGALHEDGLADCADGLGGGRDKSRALDIMKDSRIGAYGAVALMLALGVRWQTLADFQGATIIIAMMFSGAASRAAMLAAMAWMPPARSDGLSASTGQPQRMTVTLGLALGIAPIAIFAPIALIPLILLPLPLIALAMRKIDGQTGDILGGVQQLAEIGCLFGLLLALG</sequence>
<comment type="subcellular location">
    <subcellularLocation>
        <location evidence="2 19">Cell membrane</location>
        <topology evidence="2 19">Multi-pass membrane protein</topology>
    </subcellularLocation>
</comment>
<evidence type="ECO:0000256" key="10">
    <source>
        <dbReference type="ARBA" id="ARBA00022692"/>
    </source>
</evidence>
<gene>
    <name evidence="19" type="primary">cobS</name>
    <name evidence="20" type="ORF">SAMN06273572_101107</name>
</gene>
<keyword evidence="8 19" id="KW-0169">Cobalamin biosynthesis</keyword>
<feature type="transmembrane region" description="Helical" evidence="19">
    <location>
        <begin position="186"/>
        <end position="210"/>
    </location>
</feature>
<comment type="pathway">
    <text evidence="3 19">Cofactor biosynthesis; adenosylcobalamin biosynthesis; adenosylcobalamin from cob(II)yrinate a,c-diamide: step 7/7.</text>
</comment>
<dbReference type="Proteomes" id="UP000220034">
    <property type="component" value="Unassembled WGS sequence"/>
</dbReference>
<dbReference type="GO" id="GO:0008818">
    <property type="term" value="F:cobalamin 5'-phosphate synthase activity"/>
    <property type="evidence" value="ECO:0007669"/>
    <property type="project" value="UniProtKB-UniRule"/>
</dbReference>
<evidence type="ECO:0000256" key="4">
    <source>
        <dbReference type="ARBA" id="ARBA00010561"/>
    </source>
</evidence>
<protein>
    <recommendedName>
        <fullName evidence="6 19">Adenosylcobinamide-GDP ribazoletransferase</fullName>
        <ecNumber evidence="5 19">2.7.8.26</ecNumber>
    </recommendedName>
    <alternativeName>
        <fullName evidence="16 19">Cobalamin synthase</fullName>
    </alternativeName>
    <alternativeName>
        <fullName evidence="15 19">Cobalamin-5'-phosphate synthase</fullName>
    </alternativeName>
</protein>
<name>A0A2C9CLN3_9RHOB</name>
<dbReference type="Pfam" id="PF02654">
    <property type="entry name" value="CobS"/>
    <property type="match status" value="1"/>
</dbReference>
<dbReference type="GO" id="GO:0005886">
    <property type="term" value="C:plasma membrane"/>
    <property type="evidence" value="ECO:0007669"/>
    <property type="project" value="UniProtKB-SubCell"/>
</dbReference>
<evidence type="ECO:0000256" key="11">
    <source>
        <dbReference type="ARBA" id="ARBA00022842"/>
    </source>
</evidence>
<dbReference type="HAMAP" id="MF_00719">
    <property type="entry name" value="CobS"/>
    <property type="match status" value="1"/>
</dbReference>
<feature type="transmembrane region" description="Helical" evidence="19">
    <location>
        <begin position="141"/>
        <end position="165"/>
    </location>
</feature>
<accession>A0A2C9CLN3</accession>
<proteinExistence type="inferred from homology"/>
<evidence type="ECO:0000256" key="18">
    <source>
        <dbReference type="ARBA" id="ARBA00049504"/>
    </source>
</evidence>
<evidence type="ECO:0000256" key="19">
    <source>
        <dbReference type="HAMAP-Rule" id="MF_00719"/>
    </source>
</evidence>
<evidence type="ECO:0000256" key="12">
    <source>
        <dbReference type="ARBA" id="ARBA00022989"/>
    </source>
</evidence>
<evidence type="ECO:0000256" key="1">
    <source>
        <dbReference type="ARBA" id="ARBA00001946"/>
    </source>
</evidence>
<keyword evidence="11 19" id="KW-0460">Magnesium</keyword>
<evidence type="ECO:0000256" key="3">
    <source>
        <dbReference type="ARBA" id="ARBA00004663"/>
    </source>
</evidence>
<evidence type="ECO:0000256" key="7">
    <source>
        <dbReference type="ARBA" id="ARBA00022475"/>
    </source>
</evidence>
<dbReference type="InterPro" id="IPR003805">
    <property type="entry name" value="CobS"/>
</dbReference>
<comment type="catalytic activity">
    <reaction evidence="18 19">
        <text>alpha-ribazole 5'-phosphate + adenosylcob(III)inamide-GDP = adenosylcob(III)alamin 5'-phosphate + GMP + H(+)</text>
        <dbReference type="Rhea" id="RHEA:23560"/>
        <dbReference type="ChEBI" id="CHEBI:15378"/>
        <dbReference type="ChEBI" id="CHEBI:57918"/>
        <dbReference type="ChEBI" id="CHEBI:58115"/>
        <dbReference type="ChEBI" id="CHEBI:60487"/>
        <dbReference type="ChEBI" id="CHEBI:60493"/>
        <dbReference type="EC" id="2.7.8.26"/>
    </reaction>
</comment>
<evidence type="ECO:0000256" key="14">
    <source>
        <dbReference type="ARBA" id="ARBA00025228"/>
    </source>
</evidence>
<dbReference type="UniPathway" id="UPA00148">
    <property type="reaction ID" value="UER00238"/>
</dbReference>
<comment type="catalytic activity">
    <reaction evidence="17 19">
        <text>alpha-ribazole + adenosylcob(III)inamide-GDP = adenosylcob(III)alamin + GMP + H(+)</text>
        <dbReference type="Rhea" id="RHEA:16049"/>
        <dbReference type="ChEBI" id="CHEBI:10329"/>
        <dbReference type="ChEBI" id="CHEBI:15378"/>
        <dbReference type="ChEBI" id="CHEBI:18408"/>
        <dbReference type="ChEBI" id="CHEBI:58115"/>
        <dbReference type="ChEBI" id="CHEBI:60487"/>
        <dbReference type="EC" id="2.7.8.26"/>
    </reaction>
</comment>
<keyword evidence="21" id="KW-1185">Reference proteome</keyword>
<evidence type="ECO:0000256" key="13">
    <source>
        <dbReference type="ARBA" id="ARBA00023136"/>
    </source>
</evidence>
<keyword evidence="13 19" id="KW-0472">Membrane</keyword>
<comment type="function">
    <text evidence="14 19">Joins adenosylcobinamide-GDP and alpha-ribazole to generate adenosylcobalamin (Ado-cobalamin). Also synthesizes adenosylcobalamin 5'-phosphate from adenosylcobinamide-GDP and alpha-ribazole 5'-phosphate.</text>
</comment>
<evidence type="ECO:0000256" key="6">
    <source>
        <dbReference type="ARBA" id="ARBA00015850"/>
    </source>
</evidence>
<organism evidence="20 21">
    <name type="scientific">Pontivivens marinum</name>
    <dbReference type="NCBI Taxonomy" id="1690039"/>
    <lineage>
        <taxon>Bacteria</taxon>
        <taxon>Pseudomonadati</taxon>
        <taxon>Pseudomonadota</taxon>
        <taxon>Alphaproteobacteria</taxon>
        <taxon>Rhodobacterales</taxon>
        <taxon>Paracoccaceae</taxon>
        <taxon>Pontivivens</taxon>
    </lineage>
</organism>
<evidence type="ECO:0000256" key="15">
    <source>
        <dbReference type="ARBA" id="ARBA00032605"/>
    </source>
</evidence>
<keyword evidence="7 19" id="KW-1003">Cell membrane</keyword>
<dbReference type="OrthoDB" id="9794626at2"/>
<dbReference type="RefSeq" id="WP_097927864.1">
    <property type="nucleotide sequence ID" value="NZ_OCTN01000001.1"/>
</dbReference>
<dbReference type="PANTHER" id="PTHR34148:SF1">
    <property type="entry name" value="ADENOSYLCOBINAMIDE-GDP RIBAZOLETRANSFERASE"/>
    <property type="match status" value="1"/>
</dbReference>
<dbReference type="GO" id="GO:0009236">
    <property type="term" value="P:cobalamin biosynthetic process"/>
    <property type="evidence" value="ECO:0007669"/>
    <property type="project" value="UniProtKB-UniRule"/>
</dbReference>